<keyword evidence="2" id="KW-0229">DNA integration</keyword>
<dbReference type="EMBL" id="LZLC01000035">
    <property type="protein sequence ID" value="OBJ45599.1"/>
    <property type="molecule type" value="Genomic_DNA"/>
</dbReference>
<evidence type="ECO:0000313" key="8">
    <source>
        <dbReference type="EMBL" id="OBJ45599.1"/>
    </source>
</evidence>
<dbReference type="InterPro" id="IPR011010">
    <property type="entry name" value="DNA_brk_join_enz"/>
</dbReference>
<dbReference type="PANTHER" id="PTHR30349:SF64">
    <property type="entry name" value="PROPHAGE INTEGRASE INTD-RELATED"/>
    <property type="match status" value="1"/>
</dbReference>
<comment type="similarity">
    <text evidence="1">Belongs to the 'phage' integrase family.</text>
</comment>
<evidence type="ECO:0000259" key="7">
    <source>
        <dbReference type="PROSITE" id="PS51900"/>
    </source>
</evidence>
<dbReference type="Pfam" id="PF02899">
    <property type="entry name" value="Phage_int_SAM_1"/>
    <property type="match status" value="1"/>
</dbReference>
<dbReference type="Gene3D" id="1.10.443.10">
    <property type="entry name" value="Intergrase catalytic core"/>
    <property type="match status" value="1"/>
</dbReference>
<accession>A0A1A3HD46</accession>
<feature type="domain" description="Tyr recombinase" evidence="6">
    <location>
        <begin position="196"/>
        <end position="482"/>
    </location>
</feature>
<evidence type="ECO:0008006" key="10">
    <source>
        <dbReference type="Google" id="ProtNLM"/>
    </source>
</evidence>
<dbReference type="InterPro" id="IPR010998">
    <property type="entry name" value="Integrase_recombinase_N"/>
</dbReference>
<evidence type="ECO:0000256" key="3">
    <source>
        <dbReference type="ARBA" id="ARBA00023125"/>
    </source>
</evidence>
<dbReference type="Pfam" id="PF00589">
    <property type="entry name" value="Phage_integrase"/>
    <property type="match status" value="1"/>
</dbReference>
<dbReference type="InterPro" id="IPR050090">
    <property type="entry name" value="Tyrosine_recombinase_XerCD"/>
</dbReference>
<dbReference type="GO" id="GO:0003677">
    <property type="term" value="F:DNA binding"/>
    <property type="evidence" value="ECO:0007669"/>
    <property type="project" value="UniProtKB-UniRule"/>
</dbReference>
<organism evidence="8 9">
    <name type="scientific">Mycolicibacterium mucogenicum</name>
    <name type="common">Mycobacterium mucogenicum</name>
    <dbReference type="NCBI Taxonomy" id="56689"/>
    <lineage>
        <taxon>Bacteria</taxon>
        <taxon>Bacillati</taxon>
        <taxon>Actinomycetota</taxon>
        <taxon>Actinomycetes</taxon>
        <taxon>Mycobacteriales</taxon>
        <taxon>Mycobacteriaceae</taxon>
        <taxon>Mycolicibacterium</taxon>
    </lineage>
</organism>
<evidence type="ECO:0000256" key="1">
    <source>
        <dbReference type="ARBA" id="ARBA00008857"/>
    </source>
</evidence>
<dbReference type="InterPro" id="IPR004107">
    <property type="entry name" value="Integrase_SAM-like_N"/>
</dbReference>
<evidence type="ECO:0000313" key="9">
    <source>
        <dbReference type="Proteomes" id="UP000093898"/>
    </source>
</evidence>
<dbReference type="PROSITE" id="PS51900">
    <property type="entry name" value="CB"/>
    <property type="match status" value="1"/>
</dbReference>
<dbReference type="InterPro" id="IPR044068">
    <property type="entry name" value="CB"/>
</dbReference>
<keyword evidence="3 5" id="KW-0238">DNA-binding</keyword>
<dbReference type="PROSITE" id="PS51898">
    <property type="entry name" value="TYR_RECOMBINASE"/>
    <property type="match status" value="1"/>
</dbReference>
<dbReference type="InterPro" id="IPR002104">
    <property type="entry name" value="Integrase_catalytic"/>
</dbReference>
<comment type="caution">
    <text evidence="8">The sequence shown here is derived from an EMBL/GenBank/DDBJ whole genome shotgun (WGS) entry which is preliminary data.</text>
</comment>
<dbReference type="Proteomes" id="UP000093898">
    <property type="component" value="Unassembled WGS sequence"/>
</dbReference>
<dbReference type="AlphaFoldDB" id="A0A1A3HD46"/>
<dbReference type="Gene3D" id="1.10.150.130">
    <property type="match status" value="1"/>
</dbReference>
<dbReference type="GO" id="GO:0015074">
    <property type="term" value="P:DNA integration"/>
    <property type="evidence" value="ECO:0007669"/>
    <property type="project" value="UniProtKB-KW"/>
</dbReference>
<reference evidence="8 9" key="1">
    <citation type="submission" date="2016-06" db="EMBL/GenBank/DDBJ databases">
        <authorList>
            <person name="Kjaerup R.B."/>
            <person name="Dalgaard T.S."/>
            <person name="Juul-Madsen H.R."/>
        </authorList>
    </citation>
    <scope>NUCLEOTIDE SEQUENCE [LARGE SCALE GENOMIC DNA]</scope>
    <source>
        <strain evidence="8 9">1127319.6</strain>
    </source>
</reference>
<dbReference type="PANTHER" id="PTHR30349">
    <property type="entry name" value="PHAGE INTEGRASE-RELATED"/>
    <property type="match status" value="1"/>
</dbReference>
<evidence type="ECO:0000256" key="2">
    <source>
        <dbReference type="ARBA" id="ARBA00022908"/>
    </source>
</evidence>
<dbReference type="SUPFAM" id="SSF47823">
    <property type="entry name" value="lambda integrase-like, N-terminal domain"/>
    <property type="match status" value="1"/>
</dbReference>
<gene>
    <name evidence="8" type="ORF">A5630_01150</name>
</gene>
<dbReference type="InterPro" id="IPR013762">
    <property type="entry name" value="Integrase-like_cat_sf"/>
</dbReference>
<dbReference type="SUPFAM" id="SSF56349">
    <property type="entry name" value="DNA breaking-rejoining enzymes"/>
    <property type="match status" value="1"/>
</dbReference>
<evidence type="ECO:0000256" key="5">
    <source>
        <dbReference type="PROSITE-ProRule" id="PRU01248"/>
    </source>
</evidence>
<evidence type="ECO:0000256" key="4">
    <source>
        <dbReference type="ARBA" id="ARBA00023172"/>
    </source>
</evidence>
<feature type="domain" description="Core-binding (CB)" evidence="7">
    <location>
        <begin position="63"/>
        <end position="147"/>
    </location>
</feature>
<protein>
    <recommendedName>
        <fullName evidence="10">Integrase</fullName>
    </recommendedName>
</protein>
<dbReference type="RefSeq" id="WP_064979060.1">
    <property type="nucleotide sequence ID" value="NZ_LZLC01000035.1"/>
</dbReference>
<sequence>MTEAGGSTGEWMLTWTRSGIKPSQHMLHPMTDSCADIDELEVRLGIPVGTPVLIDPNGGCDLALSEFFRSPHFVRLQPSSRRSYALDLRLWVEYLDSRAKTWREANADDVARFWMWRSRSDLNPNSVGGSKINRELAAITLLYRWASHPSRGHVAFDPVERETVRLHHRRVVDTRVIRSKNVVRERVRWLTPRTFRLWRDIGLDGYTIEGFRDEAFRGRTALRNKAMVELMYGSGLRVQEAGSLLIAEVPPPGPVGAFNEAHLPASISKGRRPRAFYVLDDALAMVNSYVATSRRAAVERARTARRYEGVLTVEVTDMQVTTAGVKFRYANSWHHHDNIEIAVRRSMFVNTADGSEPLWLWLNEAGLPMLKDTWTDVFKAANKRVATVFDHGRETEAIHRNVRAPRLSPHSLRHSFALFMLIALHKSIDARRGDDRTVGYDEERYRLAWEIVRDLLGHSSVTITRERYLAPLNGVRLQSLVDGADLQRALRGLAMLDSRVVDIEIDR</sequence>
<name>A0A1A3HD46_MYCMU</name>
<proteinExistence type="inferred from homology"/>
<evidence type="ECO:0000259" key="6">
    <source>
        <dbReference type="PROSITE" id="PS51898"/>
    </source>
</evidence>
<keyword evidence="4" id="KW-0233">DNA recombination</keyword>
<dbReference type="GO" id="GO:0006310">
    <property type="term" value="P:DNA recombination"/>
    <property type="evidence" value="ECO:0007669"/>
    <property type="project" value="UniProtKB-KW"/>
</dbReference>